<feature type="transmembrane region" description="Helical" evidence="7">
    <location>
        <begin position="748"/>
        <end position="767"/>
    </location>
</feature>
<dbReference type="Pfam" id="PF12698">
    <property type="entry name" value="ABC2_membrane_3"/>
    <property type="match status" value="2"/>
</dbReference>
<evidence type="ECO:0000256" key="3">
    <source>
        <dbReference type="ARBA" id="ARBA00022989"/>
    </source>
</evidence>
<evidence type="ECO:0000256" key="7">
    <source>
        <dbReference type="SAM" id="Phobius"/>
    </source>
</evidence>
<evidence type="ECO:0000256" key="6">
    <source>
        <dbReference type="SAM" id="MobiDB-lite"/>
    </source>
</evidence>
<feature type="transmembrane region" description="Helical" evidence="7">
    <location>
        <begin position="21"/>
        <end position="38"/>
    </location>
</feature>
<evidence type="ECO:0000256" key="4">
    <source>
        <dbReference type="ARBA" id="ARBA00023136"/>
    </source>
</evidence>
<dbReference type="PANTHER" id="PTHR43077:SF10">
    <property type="entry name" value="TRANSPORT PERMEASE PROTEIN"/>
    <property type="match status" value="1"/>
</dbReference>
<feature type="domain" description="ABC-2 type transporter transmembrane" evidence="8">
    <location>
        <begin position="627"/>
        <end position="922"/>
    </location>
</feature>
<evidence type="ECO:0000259" key="8">
    <source>
        <dbReference type="Pfam" id="PF12698"/>
    </source>
</evidence>
<feature type="transmembrane region" description="Helical" evidence="7">
    <location>
        <begin position="906"/>
        <end position="923"/>
    </location>
</feature>
<dbReference type="AlphaFoldDB" id="A0A6N3FN78"/>
<name>A0A6N3FN78_STASI</name>
<dbReference type="GO" id="GO:0140359">
    <property type="term" value="F:ABC-type transporter activity"/>
    <property type="evidence" value="ECO:0007669"/>
    <property type="project" value="InterPro"/>
</dbReference>
<dbReference type="InterPro" id="IPR051328">
    <property type="entry name" value="T7SS_ABC-Transporter"/>
</dbReference>
<evidence type="ECO:0000256" key="1">
    <source>
        <dbReference type="ARBA" id="ARBA00004141"/>
    </source>
</evidence>
<feature type="compositionally biased region" description="Polar residues" evidence="6">
    <location>
        <begin position="347"/>
        <end position="388"/>
    </location>
</feature>
<dbReference type="NCBIfam" id="TIGR03062">
    <property type="entry name" value="pip_yhgE_Cterm"/>
    <property type="match status" value="1"/>
</dbReference>
<dbReference type="Gene3D" id="3.40.1710.10">
    <property type="entry name" value="abc type-2 transporter like domain"/>
    <property type="match status" value="1"/>
</dbReference>
<protein>
    <submittedName>
        <fullName evidence="9">Chromosome partition protein Smc</fullName>
    </submittedName>
</protein>
<keyword evidence="3 7" id="KW-1133">Transmembrane helix</keyword>
<comment type="subcellular location">
    <subcellularLocation>
        <location evidence="1">Membrane</location>
        <topology evidence="1">Multi-pass membrane protein</topology>
    </subcellularLocation>
</comment>
<keyword evidence="5" id="KW-0175">Coiled coil</keyword>
<dbReference type="InterPro" id="IPR017500">
    <property type="entry name" value="Phage_infect_YhgE_N"/>
</dbReference>
<feature type="coiled-coil region" evidence="5">
    <location>
        <begin position="676"/>
        <end position="703"/>
    </location>
</feature>
<dbReference type="EMBL" id="CACRUO010000065">
    <property type="protein sequence ID" value="VYU53642.1"/>
    <property type="molecule type" value="Genomic_DNA"/>
</dbReference>
<evidence type="ECO:0000256" key="5">
    <source>
        <dbReference type="SAM" id="Coils"/>
    </source>
</evidence>
<gene>
    <name evidence="9" type="primary">smc_3</name>
    <name evidence="9" type="ORF">SSLFYP27_02572</name>
</gene>
<dbReference type="GO" id="GO:0016020">
    <property type="term" value="C:membrane"/>
    <property type="evidence" value="ECO:0007669"/>
    <property type="project" value="UniProtKB-SubCell"/>
</dbReference>
<keyword evidence="4 7" id="KW-0472">Membrane</keyword>
<feature type="region of interest" description="Disordered" evidence="6">
    <location>
        <begin position="347"/>
        <end position="390"/>
    </location>
</feature>
<proteinExistence type="predicted"/>
<feature type="transmembrane region" description="Helical" evidence="7">
    <location>
        <begin position="848"/>
        <end position="867"/>
    </location>
</feature>
<feature type="transmembrane region" description="Helical" evidence="7">
    <location>
        <begin position="788"/>
        <end position="810"/>
    </location>
</feature>
<dbReference type="InterPro" id="IPR013525">
    <property type="entry name" value="ABC2_TM"/>
</dbReference>
<keyword evidence="2 7" id="KW-0812">Transmembrane</keyword>
<sequence length="945" mass="105023">MKNAIQLFLMDLKKIIKHPSVLVILGGIAILPSFYAWFNLDATWDPYGNTKNIKIAVVNEDNGDKVRGKQINVGDTIVDNLKKDDHFDWEFVSRKKADHDLKMGKYYAAMYIPDKFTHEITGTLRKDPQQANVEYKVNQKLNAIAPKMTDAGTSAIVQKANEQFNETVTKALLDEANRLGVKLEEEIPTINKIQKAVKTANDSVPKINEFAKKILYLDQNQDQLDEYADKFRGLNQYKGDILDAQDKLNAVNSAIPALNERAKLILALNEYLPNIERALDVASNDVPQAFPRINRGVDIASNGVTAGKQGLNEAQGYLSAVKQRVGSYQQVIDNAQEVDQNVQNELNERAQTAPQSTTNNGRFSGIRTSQMSTNGEDSNNTDTINPNDANAMESSLSKALLSLSQQTEQQSEASQQDLAALEEVTYGILASDKPQEFESTLDNLIERLQVTSKTNQQLIDILSELENREHVDLSKEIQTLEAANNRVNHVIKLQNQLRDALKQGSSGKAEAVKLLKEIPNVNDALSDLRNYIKSDLNQRLINVSQDIMAVLNTGEAKLSTVQSKLNTIQQVIDEGQSILNVAGDRIETIQSVLPQLEQRYLNAVATAQRYYPQFKQGVERAASFVRNDLPGLEQQLADTTATVNANLPTLFDRYDRIVQLLDENQPQAKEDLHKLAEFIRNDLPDLEKDLAKANKLFDEVEDDDAVDKLVDLLKNDLKKQADVIANPIKIHEKDIFPVKDYGSASTPFYTALSIWVGALLMVSLLTTDNKHVADLPGITTRETYLGKLGLFYIIGILQSLIVSIGDIVILKAQVEHVAWFIGLSVIISLVFVTIVYTLVSLLGNPGKALAIILLVLQIAGGGGTFPIEVTPHFFQAIHPYLPFAYAIDVMREAVGGFVPEILTKKLVILLIFGIAFFIIGIIFKPITDPIMRKVSEKAEESDVLE</sequence>
<reference evidence="9" key="1">
    <citation type="submission" date="2019-11" db="EMBL/GenBank/DDBJ databases">
        <authorList>
            <person name="Feng L."/>
        </authorList>
    </citation>
    <scope>NUCLEOTIDE SEQUENCE</scope>
    <source>
        <strain evidence="9">SsimulansLFYP27</strain>
    </source>
</reference>
<feature type="domain" description="ABC-2 type transporter transmembrane" evidence="8">
    <location>
        <begin position="23"/>
        <end position="166"/>
    </location>
</feature>
<feature type="transmembrane region" description="Helical" evidence="7">
    <location>
        <begin position="816"/>
        <end position="836"/>
    </location>
</feature>
<accession>A0A6N3FN78</accession>
<organism evidence="9">
    <name type="scientific">Staphylococcus simulans</name>
    <dbReference type="NCBI Taxonomy" id="1286"/>
    <lineage>
        <taxon>Bacteria</taxon>
        <taxon>Bacillati</taxon>
        <taxon>Bacillota</taxon>
        <taxon>Bacilli</taxon>
        <taxon>Bacillales</taxon>
        <taxon>Staphylococcaceae</taxon>
        <taxon>Staphylococcus</taxon>
    </lineage>
</organism>
<evidence type="ECO:0000256" key="2">
    <source>
        <dbReference type="ARBA" id="ARBA00022692"/>
    </source>
</evidence>
<evidence type="ECO:0000313" key="9">
    <source>
        <dbReference type="EMBL" id="VYU53642.1"/>
    </source>
</evidence>
<dbReference type="NCBIfam" id="TIGR03061">
    <property type="entry name" value="pip_yhgE_Nterm"/>
    <property type="match status" value="1"/>
</dbReference>
<dbReference type="PANTHER" id="PTHR43077">
    <property type="entry name" value="TRANSPORT PERMEASE YVFS-RELATED"/>
    <property type="match status" value="1"/>
</dbReference>
<dbReference type="RefSeq" id="WP_070724619.1">
    <property type="nucleotide sequence ID" value="NZ_CACRUO010000065.1"/>
</dbReference>
<dbReference type="InterPro" id="IPR017501">
    <property type="entry name" value="Phage_infect_YhgE_C"/>
</dbReference>